<evidence type="ECO:0000256" key="4">
    <source>
        <dbReference type="ARBA" id="ARBA00022692"/>
    </source>
</evidence>
<keyword evidence="5 10" id="KW-0552">Olfaction</keyword>
<dbReference type="InterPro" id="IPR004117">
    <property type="entry name" value="7tm6_olfct_rcpt"/>
</dbReference>
<dbReference type="EMBL" id="OV651822">
    <property type="protein sequence ID" value="CAH1100383.1"/>
    <property type="molecule type" value="Genomic_DNA"/>
</dbReference>
<evidence type="ECO:0000256" key="7">
    <source>
        <dbReference type="ARBA" id="ARBA00023136"/>
    </source>
</evidence>
<dbReference type="GO" id="GO:0007165">
    <property type="term" value="P:signal transduction"/>
    <property type="evidence" value="ECO:0007669"/>
    <property type="project" value="UniProtKB-KW"/>
</dbReference>
<feature type="transmembrane region" description="Helical" evidence="10">
    <location>
        <begin position="269"/>
        <end position="295"/>
    </location>
</feature>
<evidence type="ECO:0000256" key="3">
    <source>
        <dbReference type="ARBA" id="ARBA00022606"/>
    </source>
</evidence>
<feature type="transmembrane region" description="Helical" evidence="10">
    <location>
        <begin position="130"/>
        <end position="148"/>
    </location>
</feature>
<reference evidence="11" key="1">
    <citation type="submission" date="2022-01" db="EMBL/GenBank/DDBJ databases">
        <authorList>
            <person name="King R."/>
        </authorList>
    </citation>
    <scope>NUCLEOTIDE SEQUENCE</scope>
</reference>
<dbReference type="AlphaFoldDB" id="A0A9P0G576"/>
<keyword evidence="8 10" id="KW-0675">Receptor</keyword>
<protein>
    <recommendedName>
        <fullName evidence="10">Odorant receptor</fullName>
    </recommendedName>
</protein>
<evidence type="ECO:0000256" key="10">
    <source>
        <dbReference type="RuleBase" id="RU351113"/>
    </source>
</evidence>
<dbReference type="Proteomes" id="UP001153636">
    <property type="component" value="Chromosome 10"/>
</dbReference>
<dbReference type="Pfam" id="PF02949">
    <property type="entry name" value="7tm_6"/>
    <property type="match status" value="1"/>
</dbReference>
<dbReference type="GO" id="GO:0004984">
    <property type="term" value="F:olfactory receptor activity"/>
    <property type="evidence" value="ECO:0007669"/>
    <property type="project" value="InterPro"/>
</dbReference>
<organism evidence="11 12">
    <name type="scientific">Psylliodes chrysocephalus</name>
    <dbReference type="NCBI Taxonomy" id="3402493"/>
    <lineage>
        <taxon>Eukaryota</taxon>
        <taxon>Metazoa</taxon>
        <taxon>Ecdysozoa</taxon>
        <taxon>Arthropoda</taxon>
        <taxon>Hexapoda</taxon>
        <taxon>Insecta</taxon>
        <taxon>Pterygota</taxon>
        <taxon>Neoptera</taxon>
        <taxon>Endopterygota</taxon>
        <taxon>Coleoptera</taxon>
        <taxon>Polyphaga</taxon>
        <taxon>Cucujiformia</taxon>
        <taxon>Chrysomeloidea</taxon>
        <taxon>Chrysomelidae</taxon>
        <taxon>Galerucinae</taxon>
        <taxon>Alticini</taxon>
        <taxon>Psylliodes</taxon>
    </lineage>
</organism>
<evidence type="ECO:0000256" key="1">
    <source>
        <dbReference type="ARBA" id="ARBA00004651"/>
    </source>
</evidence>
<feature type="transmembrane region" description="Helical" evidence="10">
    <location>
        <begin position="180"/>
        <end position="206"/>
    </location>
</feature>
<keyword evidence="12" id="KW-1185">Reference proteome</keyword>
<accession>A0A9P0G576</accession>
<dbReference type="PANTHER" id="PTHR21137:SF35">
    <property type="entry name" value="ODORANT RECEPTOR 19A-RELATED"/>
    <property type="match status" value="1"/>
</dbReference>
<evidence type="ECO:0000313" key="12">
    <source>
        <dbReference type="Proteomes" id="UP001153636"/>
    </source>
</evidence>
<feature type="transmembrane region" description="Helical" evidence="10">
    <location>
        <begin position="301"/>
        <end position="318"/>
    </location>
</feature>
<comment type="subcellular location">
    <subcellularLocation>
        <location evidence="1 10">Cell membrane</location>
        <topology evidence="1 10">Multi-pass membrane protein</topology>
    </subcellularLocation>
</comment>
<keyword evidence="2" id="KW-1003">Cell membrane</keyword>
<name>A0A9P0G576_9CUCU</name>
<keyword evidence="7 10" id="KW-0472">Membrane</keyword>
<comment type="caution">
    <text evidence="10">Lacks conserved residue(s) required for the propagation of feature annotation.</text>
</comment>
<evidence type="ECO:0000256" key="9">
    <source>
        <dbReference type="ARBA" id="ARBA00023224"/>
    </source>
</evidence>
<feature type="transmembrane region" description="Helical" evidence="10">
    <location>
        <begin position="351"/>
        <end position="371"/>
    </location>
</feature>
<dbReference type="GO" id="GO:0005549">
    <property type="term" value="F:odorant binding"/>
    <property type="evidence" value="ECO:0007669"/>
    <property type="project" value="InterPro"/>
</dbReference>
<comment type="similarity">
    <text evidence="10">Belongs to the insect chemoreceptor superfamily. Heteromeric odorant receptor channel (TC 1.A.69) family.</text>
</comment>
<evidence type="ECO:0000256" key="6">
    <source>
        <dbReference type="ARBA" id="ARBA00022989"/>
    </source>
</evidence>
<dbReference type="GO" id="GO:0005886">
    <property type="term" value="C:plasma membrane"/>
    <property type="evidence" value="ECO:0007669"/>
    <property type="project" value="UniProtKB-SubCell"/>
</dbReference>
<dbReference type="OrthoDB" id="6809420at2759"/>
<keyword evidence="6 10" id="KW-1133">Transmembrane helix</keyword>
<dbReference type="PANTHER" id="PTHR21137">
    <property type="entry name" value="ODORANT RECEPTOR"/>
    <property type="match status" value="1"/>
</dbReference>
<feature type="transmembrane region" description="Helical" evidence="10">
    <location>
        <begin position="47"/>
        <end position="66"/>
    </location>
</feature>
<sequence length="397" mass="47060">MKKTFSIKNIIFGKLHTYEDDPFFWMADWSTLLFRTFHQEIISRTIFWMYNVLLFAIVVYLLIYPFNTGTISDIMYTTSQMVSFQLCYGNYMSKFGVFYESFQNLGKLTKVYGRPPNDSFKKETNRISHIWKLSVTIVIVFSFVAYFLNVCFMNDDTNILVLVVKGLTLNRPKGLLGINILLYGIMMPHSLLFEGAFVLLSLYFNLHFKYLLRILRESIEIMVGLEKDFDDEIEYWNSNKYQKHIKNEMKYFLAQYIRIKMSLDNFNEIYKMGFLSITLSGVVEMGTTLVSIVTVDSDKNILPFVVYFGVAIFIFTLITETGEQILIECEQLYLQAKQFRWFQWNKENRQLLWMFYFITQKPLCLSCYGLITINRRMMVSLYRMVYSFVTCFGKMNN</sequence>
<proteinExistence type="inferred from homology"/>
<keyword evidence="3 10" id="KW-0716">Sensory transduction</keyword>
<gene>
    <name evidence="11" type="ORF">PSYICH_LOCUS1906</name>
</gene>
<evidence type="ECO:0000313" key="11">
    <source>
        <dbReference type="EMBL" id="CAH1100383.1"/>
    </source>
</evidence>
<evidence type="ECO:0000256" key="2">
    <source>
        <dbReference type="ARBA" id="ARBA00022475"/>
    </source>
</evidence>
<evidence type="ECO:0000256" key="8">
    <source>
        <dbReference type="ARBA" id="ARBA00023170"/>
    </source>
</evidence>
<evidence type="ECO:0000256" key="5">
    <source>
        <dbReference type="ARBA" id="ARBA00022725"/>
    </source>
</evidence>
<keyword evidence="9 10" id="KW-0807">Transducer</keyword>
<keyword evidence="4 10" id="KW-0812">Transmembrane</keyword>